<sequence>MVQTYEPWWPLAEQVEKRFLSAELVVDFPDAVVRLDQGYREGVAIGPSVVIEFPNVAATALHEEYVHPWNANDDEPVWPKQAHVAIVQDSVWLQSFSLSQLAMYEAPVHYRIVTEFPIIDIICTGAPLARYQPAPPHQEDSVANSSSKRTR</sequence>
<dbReference type="AlphaFoldDB" id="A0A846ZKQ8"/>
<proteinExistence type="predicted"/>
<dbReference type="Proteomes" id="UP000541636">
    <property type="component" value="Unassembled WGS sequence"/>
</dbReference>
<dbReference type="RefSeq" id="WP_168608494.1">
    <property type="nucleotide sequence ID" value="NZ_JAAZQD010000001.1"/>
</dbReference>
<evidence type="ECO:0000313" key="1">
    <source>
        <dbReference type="EMBL" id="NKZ38110.1"/>
    </source>
</evidence>
<gene>
    <name evidence="1" type="ORF">HF690_03975</name>
</gene>
<reference evidence="1 2" key="1">
    <citation type="journal article" date="2017" name="Int. J. Syst. Evol. Microbiol.">
        <title>Oleiagrimonas citrea sp. nov., a marine bacterium isolated from tidal flat sediment and emended description of the genus Oleiagrimonas Fang et al. 2015 and Oleiagrimonas soli.</title>
        <authorList>
            <person name="Yang S.H."/>
            <person name="Seo H.S."/>
            <person name="Seong C.N."/>
            <person name="Kwon K.K."/>
        </authorList>
    </citation>
    <scope>NUCLEOTIDE SEQUENCE [LARGE SCALE GENOMIC DNA]</scope>
    <source>
        <strain evidence="1 2">MEBiC09124</strain>
    </source>
</reference>
<protein>
    <submittedName>
        <fullName evidence="1">Uncharacterized protein</fullName>
    </submittedName>
</protein>
<organism evidence="1 2">
    <name type="scientific">Oleiagrimonas citrea</name>
    <dbReference type="NCBI Taxonomy" id="1665687"/>
    <lineage>
        <taxon>Bacteria</taxon>
        <taxon>Pseudomonadati</taxon>
        <taxon>Pseudomonadota</taxon>
        <taxon>Gammaproteobacteria</taxon>
        <taxon>Lysobacterales</taxon>
        <taxon>Rhodanobacteraceae</taxon>
        <taxon>Oleiagrimonas</taxon>
    </lineage>
</organism>
<keyword evidence="2" id="KW-1185">Reference proteome</keyword>
<dbReference type="EMBL" id="JAAZQD010000001">
    <property type="protein sequence ID" value="NKZ38110.1"/>
    <property type="molecule type" value="Genomic_DNA"/>
</dbReference>
<comment type="caution">
    <text evidence="1">The sequence shown here is derived from an EMBL/GenBank/DDBJ whole genome shotgun (WGS) entry which is preliminary data.</text>
</comment>
<evidence type="ECO:0000313" key="2">
    <source>
        <dbReference type="Proteomes" id="UP000541636"/>
    </source>
</evidence>
<name>A0A846ZKQ8_9GAMM</name>
<accession>A0A846ZKQ8</accession>